<dbReference type="EMBL" id="BAABLD010000005">
    <property type="protein sequence ID" value="GAA5161530.1"/>
    <property type="molecule type" value="Genomic_DNA"/>
</dbReference>
<organism evidence="9 10">
    <name type="scientific">Viridibacterium curvum</name>
    <dbReference type="NCBI Taxonomy" id="1101404"/>
    <lineage>
        <taxon>Bacteria</taxon>
        <taxon>Pseudomonadati</taxon>
        <taxon>Pseudomonadota</taxon>
        <taxon>Betaproteobacteria</taxon>
        <taxon>Rhodocyclales</taxon>
        <taxon>Rhodocyclaceae</taxon>
        <taxon>Viridibacterium</taxon>
    </lineage>
</organism>
<feature type="signal peptide" evidence="7">
    <location>
        <begin position="1"/>
        <end position="21"/>
    </location>
</feature>
<dbReference type="InterPro" id="IPR029319">
    <property type="entry name" value="DNA_ligase_OB"/>
</dbReference>
<evidence type="ECO:0000256" key="1">
    <source>
        <dbReference type="ARBA" id="ARBA00001968"/>
    </source>
</evidence>
<feature type="chain" id="PRO_5047280576" evidence="7">
    <location>
        <begin position="22"/>
        <end position="277"/>
    </location>
</feature>
<dbReference type="GO" id="GO:0016874">
    <property type="term" value="F:ligase activity"/>
    <property type="evidence" value="ECO:0007669"/>
    <property type="project" value="UniProtKB-KW"/>
</dbReference>
<dbReference type="SUPFAM" id="SSF50249">
    <property type="entry name" value="Nucleic acid-binding proteins"/>
    <property type="match status" value="1"/>
</dbReference>
<dbReference type="NCBIfam" id="NF006592">
    <property type="entry name" value="PRK09125.1"/>
    <property type="match status" value="1"/>
</dbReference>
<keyword evidence="4" id="KW-0227">DNA damage</keyword>
<comment type="catalytic activity">
    <reaction evidence="6">
        <text>ATP + (deoxyribonucleotide)n-3'-hydroxyl + 5'-phospho-(deoxyribonucleotide)m = (deoxyribonucleotide)n+m + AMP + diphosphate.</text>
        <dbReference type="EC" id="6.5.1.1"/>
    </reaction>
</comment>
<dbReference type="Gene3D" id="3.30.470.30">
    <property type="entry name" value="DNA ligase/mRNA capping enzyme"/>
    <property type="match status" value="1"/>
</dbReference>
<dbReference type="Gene3D" id="3.30.1490.70">
    <property type="match status" value="1"/>
</dbReference>
<reference evidence="10" key="1">
    <citation type="journal article" date="2019" name="Int. J. Syst. Evol. Microbiol.">
        <title>The Global Catalogue of Microorganisms (GCM) 10K type strain sequencing project: providing services to taxonomists for standard genome sequencing and annotation.</title>
        <authorList>
            <consortium name="The Broad Institute Genomics Platform"/>
            <consortium name="The Broad Institute Genome Sequencing Center for Infectious Disease"/>
            <person name="Wu L."/>
            <person name="Ma J."/>
        </authorList>
    </citation>
    <scope>NUCLEOTIDE SEQUENCE [LARGE SCALE GENOMIC DNA]</scope>
    <source>
        <strain evidence="10">JCM 18715</strain>
    </source>
</reference>
<evidence type="ECO:0000256" key="6">
    <source>
        <dbReference type="ARBA" id="ARBA00034003"/>
    </source>
</evidence>
<dbReference type="Pfam" id="PF01068">
    <property type="entry name" value="DNA_ligase_A_M"/>
    <property type="match status" value="1"/>
</dbReference>
<feature type="domain" description="ATP-dependent DNA ligase family profile" evidence="8">
    <location>
        <begin position="104"/>
        <end position="227"/>
    </location>
</feature>
<evidence type="ECO:0000256" key="3">
    <source>
        <dbReference type="ARBA" id="ARBA00022705"/>
    </source>
</evidence>
<dbReference type="CDD" id="cd07896">
    <property type="entry name" value="Adenylation_kDNA_ligase_like"/>
    <property type="match status" value="1"/>
</dbReference>
<keyword evidence="7" id="KW-0732">Signal</keyword>
<dbReference type="Pfam" id="PF14743">
    <property type="entry name" value="DNA_ligase_OB_2"/>
    <property type="match status" value="1"/>
</dbReference>
<sequence length="277" mass="30849">MSFCRAFVLTLCCCFAALAQAAPDILLANVWRDGINPADYWVSEKLDGVRGIWDGQTLRFRSGNPVPAPAWFTRALPPVPLDGELWIARRQFDRLSAIVRREAPLDEEWREVRYMIFEMPAAPGDFSARVAAMRQLVADAGTPWLQAVEQFRVADRKALASLLNERVRHGAEGLMLHKADAPYVTGRSDALLKLKPMLDTEATVVGHVQGKGRLAGKLGALVVETPEGRRFRLGTGFSAAQREQPPPIGSTVTYRYRDLTATGLPRFASFLRIRENF</sequence>
<keyword evidence="10" id="KW-1185">Reference proteome</keyword>
<gene>
    <name evidence="9" type="ORF">GCM10025770_10890</name>
</gene>
<evidence type="ECO:0000256" key="5">
    <source>
        <dbReference type="ARBA" id="ARBA00023204"/>
    </source>
</evidence>
<keyword evidence="5" id="KW-0234">DNA repair</keyword>
<keyword evidence="2 9" id="KW-0436">Ligase</keyword>
<dbReference type="PANTHER" id="PTHR47810:SF1">
    <property type="entry name" value="DNA LIGASE B"/>
    <property type="match status" value="1"/>
</dbReference>
<dbReference type="PANTHER" id="PTHR47810">
    <property type="entry name" value="DNA LIGASE"/>
    <property type="match status" value="1"/>
</dbReference>
<protein>
    <submittedName>
        <fullName evidence="9">DNA ligase</fullName>
    </submittedName>
</protein>
<evidence type="ECO:0000313" key="9">
    <source>
        <dbReference type="EMBL" id="GAA5161530.1"/>
    </source>
</evidence>
<comment type="caution">
    <text evidence="9">The sequence shown here is derived from an EMBL/GenBank/DDBJ whole genome shotgun (WGS) entry which is preliminary data.</text>
</comment>
<comment type="cofactor">
    <cofactor evidence="1">
        <name>a divalent metal cation</name>
        <dbReference type="ChEBI" id="CHEBI:60240"/>
    </cofactor>
</comment>
<dbReference type="InterPro" id="IPR012340">
    <property type="entry name" value="NA-bd_OB-fold"/>
</dbReference>
<dbReference type="RefSeq" id="WP_345531860.1">
    <property type="nucleotide sequence ID" value="NZ_BAABLD010000005.1"/>
</dbReference>
<keyword evidence="3" id="KW-0235">DNA replication</keyword>
<evidence type="ECO:0000256" key="2">
    <source>
        <dbReference type="ARBA" id="ARBA00022598"/>
    </source>
</evidence>
<name>A0ABP9QGG2_9RHOO</name>
<evidence type="ECO:0000256" key="4">
    <source>
        <dbReference type="ARBA" id="ARBA00022763"/>
    </source>
</evidence>
<dbReference type="CDD" id="cd08041">
    <property type="entry name" value="OBF_kDNA_ligase_like"/>
    <property type="match status" value="1"/>
</dbReference>
<evidence type="ECO:0000256" key="7">
    <source>
        <dbReference type="SAM" id="SignalP"/>
    </source>
</evidence>
<accession>A0ABP9QGG2</accession>
<dbReference type="Gene3D" id="2.40.50.140">
    <property type="entry name" value="Nucleic acid-binding proteins"/>
    <property type="match status" value="1"/>
</dbReference>
<proteinExistence type="predicted"/>
<dbReference type="Proteomes" id="UP001500547">
    <property type="component" value="Unassembled WGS sequence"/>
</dbReference>
<dbReference type="SUPFAM" id="SSF56091">
    <property type="entry name" value="DNA ligase/mRNA capping enzyme, catalytic domain"/>
    <property type="match status" value="1"/>
</dbReference>
<dbReference type="InterPro" id="IPR050326">
    <property type="entry name" value="NAD_dep_DNA_ligaseB"/>
</dbReference>
<evidence type="ECO:0000259" key="8">
    <source>
        <dbReference type="PROSITE" id="PS50160"/>
    </source>
</evidence>
<dbReference type="PROSITE" id="PS50160">
    <property type="entry name" value="DNA_LIGASE_A3"/>
    <property type="match status" value="1"/>
</dbReference>
<dbReference type="InterPro" id="IPR012310">
    <property type="entry name" value="DNA_ligase_ATP-dep_cent"/>
</dbReference>
<evidence type="ECO:0000313" key="10">
    <source>
        <dbReference type="Proteomes" id="UP001500547"/>
    </source>
</evidence>